<keyword evidence="2" id="KW-0132">Cell division</keyword>
<dbReference type="Gene3D" id="1.10.10.10">
    <property type="entry name" value="Winged helix-like DNA-binding domain superfamily/Winged helix DNA-binding domain"/>
    <property type="match status" value="2"/>
</dbReference>
<accession>A0ABT8G593</accession>
<dbReference type="PANTHER" id="PTHR34298:SF2">
    <property type="entry name" value="SEGREGATION AND CONDENSATION PROTEIN B"/>
    <property type="match status" value="1"/>
</dbReference>
<reference evidence="5" key="1">
    <citation type="submission" date="2023-06" db="EMBL/GenBank/DDBJ databases">
        <title>Sysu t00192.</title>
        <authorList>
            <person name="Gao L."/>
            <person name="Fang B.-Z."/>
            <person name="Li W.-J."/>
        </authorList>
    </citation>
    <scope>NUCLEOTIDE SEQUENCE</scope>
    <source>
        <strain evidence="5">SYSU T00192</strain>
    </source>
</reference>
<dbReference type="Pfam" id="PF04079">
    <property type="entry name" value="SMC_ScpB"/>
    <property type="match status" value="1"/>
</dbReference>
<protein>
    <submittedName>
        <fullName evidence="5">SMC-Scp complex subunit ScpB</fullName>
    </submittedName>
</protein>
<dbReference type="Proteomes" id="UP001172728">
    <property type="component" value="Unassembled WGS sequence"/>
</dbReference>
<organism evidence="5 6">
    <name type="scientific">Demequina litoralis</name>
    <dbReference type="NCBI Taxonomy" id="3051660"/>
    <lineage>
        <taxon>Bacteria</taxon>
        <taxon>Bacillati</taxon>
        <taxon>Actinomycetota</taxon>
        <taxon>Actinomycetes</taxon>
        <taxon>Micrococcales</taxon>
        <taxon>Demequinaceae</taxon>
        <taxon>Demequina</taxon>
    </lineage>
</organism>
<dbReference type="PIRSF" id="PIRSF019345">
    <property type="entry name" value="ScpB"/>
    <property type="match status" value="1"/>
</dbReference>
<dbReference type="NCBIfam" id="TIGR00281">
    <property type="entry name" value="SMC-Scp complex subunit ScpB"/>
    <property type="match status" value="1"/>
</dbReference>
<keyword evidence="6" id="KW-1185">Reference proteome</keyword>
<keyword evidence="3" id="KW-0159">Chromosome partition</keyword>
<dbReference type="InterPro" id="IPR036390">
    <property type="entry name" value="WH_DNA-bd_sf"/>
</dbReference>
<gene>
    <name evidence="5" type="primary">scpB</name>
    <name evidence="5" type="ORF">QQX09_00390</name>
</gene>
<keyword evidence="1" id="KW-0963">Cytoplasm</keyword>
<sequence>MNPAALRGALEAVLMVVDEPVPAAELAAAVEVPVADVEAALEGLRDEYADPDAPRGFELREVDGGWRIYSSRLFADVVGRFIVEGQSARLSQAALETLAVVAYRQPVTRGQVSQIRGVNVDSVMKTLAARGLVTEVGESSGAVLYGTSTEFLERMGMSTLDDLPPLAPYLPDLADIDGEGR</sequence>
<dbReference type="SUPFAM" id="SSF46785">
    <property type="entry name" value="Winged helix' DNA-binding domain"/>
    <property type="match status" value="2"/>
</dbReference>
<comment type="caution">
    <text evidence="5">The sequence shown here is derived from an EMBL/GenBank/DDBJ whole genome shotgun (WGS) entry which is preliminary data.</text>
</comment>
<dbReference type="InterPro" id="IPR005234">
    <property type="entry name" value="ScpB_csome_segregation"/>
</dbReference>
<evidence type="ECO:0000256" key="1">
    <source>
        <dbReference type="ARBA" id="ARBA00022490"/>
    </source>
</evidence>
<name>A0ABT8G593_9MICO</name>
<dbReference type="RefSeq" id="WP_301130730.1">
    <property type="nucleotide sequence ID" value="NZ_JAUHPW010000001.1"/>
</dbReference>
<proteinExistence type="predicted"/>
<evidence type="ECO:0000256" key="2">
    <source>
        <dbReference type="ARBA" id="ARBA00022618"/>
    </source>
</evidence>
<keyword evidence="4" id="KW-0131">Cell cycle</keyword>
<evidence type="ECO:0000313" key="5">
    <source>
        <dbReference type="EMBL" id="MDN4474305.1"/>
    </source>
</evidence>
<dbReference type="InterPro" id="IPR036388">
    <property type="entry name" value="WH-like_DNA-bd_sf"/>
</dbReference>
<dbReference type="EMBL" id="JAUHPW010000001">
    <property type="protein sequence ID" value="MDN4474305.1"/>
    <property type="molecule type" value="Genomic_DNA"/>
</dbReference>
<evidence type="ECO:0000313" key="6">
    <source>
        <dbReference type="Proteomes" id="UP001172728"/>
    </source>
</evidence>
<evidence type="ECO:0000256" key="4">
    <source>
        <dbReference type="ARBA" id="ARBA00023306"/>
    </source>
</evidence>
<evidence type="ECO:0000256" key="3">
    <source>
        <dbReference type="ARBA" id="ARBA00022829"/>
    </source>
</evidence>
<dbReference type="PANTHER" id="PTHR34298">
    <property type="entry name" value="SEGREGATION AND CONDENSATION PROTEIN B"/>
    <property type="match status" value="1"/>
</dbReference>